<evidence type="ECO:0000313" key="1">
    <source>
        <dbReference type="EMBL" id="MDN7024703.1"/>
    </source>
</evidence>
<gene>
    <name evidence="1" type="ORF">FGU65_07355</name>
</gene>
<dbReference type="RefSeq" id="WP_301663818.1">
    <property type="nucleotide sequence ID" value="NZ_VCYH01000004.1"/>
</dbReference>
<organism evidence="1 2">
    <name type="scientific">Methanoculleus frigidifontis</name>
    <dbReference type="NCBI Taxonomy" id="2584085"/>
    <lineage>
        <taxon>Archaea</taxon>
        <taxon>Methanobacteriati</taxon>
        <taxon>Methanobacteriota</taxon>
        <taxon>Stenosarchaea group</taxon>
        <taxon>Methanomicrobia</taxon>
        <taxon>Methanomicrobiales</taxon>
        <taxon>Methanomicrobiaceae</taxon>
        <taxon>Methanoculleus</taxon>
    </lineage>
</organism>
<evidence type="ECO:0000313" key="2">
    <source>
        <dbReference type="Proteomes" id="UP001168338"/>
    </source>
</evidence>
<keyword evidence="2" id="KW-1185">Reference proteome</keyword>
<sequence length="118" mass="13112">MVAYARGAYATERDFVVIGDRNADWSYFDKDNANEEHGRHLRPDDHTDGADYAGEAGVFRFGTVSGLNQTMKEGISGHCPMYAVFRTGEKRGPTRHSFCDAIPGVRVLRQHHAPSTRG</sequence>
<dbReference type="EMBL" id="VCYH01000004">
    <property type="protein sequence ID" value="MDN7024703.1"/>
    <property type="molecule type" value="Genomic_DNA"/>
</dbReference>
<name>A0ABT8M9U2_9EURY</name>
<dbReference type="Proteomes" id="UP001168338">
    <property type="component" value="Unassembled WGS sequence"/>
</dbReference>
<proteinExistence type="predicted"/>
<accession>A0ABT8M9U2</accession>
<comment type="caution">
    <text evidence="1">The sequence shown here is derived from an EMBL/GenBank/DDBJ whole genome shotgun (WGS) entry which is preliminary data.</text>
</comment>
<protein>
    <recommendedName>
        <fullName evidence="3">Endonuclease/Exonuclease/phosphatase family protein</fullName>
    </recommendedName>
</protein>
<reference evidence="1" key="1">
    <citation type="submission" date="2019-05" db="EMBL/GenBank/DDBJ databases">
        <title>Methanoculleus sp. FWC-SCC1, a methanogenic archaeon isolated from deep marine cold seep.</title>
        <authorList>
            <person name="Chen Y.-W."/>
            <person name="Chen S.-C."/>
            <person name="Teng N.-H."/>
            <person name="Lai M.-C."/>
        </authorList>
    </citation>
    <scope>NUCLEOTIDE SEQUENCE</scope>
    <source>
        <strain evidence="1">FWC-SCC1</strain>
    </source>
</reference>
<evidence type="ECO:0008006" key="3">
    <source>
        <dbReference type="Google" id="ProtNLM"/>
    </source>
</evidence>